<reference evidence="3 4" key="1">
    <citation type="submission" date="2017-08" db="EMBL/GenBank/DDBJ databases">
        <title>Virgibacillus indicus sp. nov. and Virgibacillus profoundi sp. nov, two moderately halophilic bacteria isolated from marine sediment by using the Microfluidic Streak Plate.</title>
        <authorList>
            <person name="Xu B."/>
            <person name="Hu B."/>
            <person name="Wang J."/>
            <person name="Zhu Y."/>
            <person name="Huang L."/>
            <person name="Du W."/>
            <person name="Huang Y."/>
        </authorList>
    </citation>
    <scope>NUCLEOTIDE SEQUENCE [LARGE SCALE GENOMIC DNA]</scope>
    <source>
        <strain evidence="3 4">IO3-P2-C2</strain>
    </source>
</reference>
<proteinExistence type="predicted"/>
<dbReference type="InterPro" id="IPR002881">
    <property type="entry name" value="DUF58"/>
</dbReference>
<dbReference type="EMBL" id="NPMS01000008">
    <property type="protein sequence ID" value="OZU87661.1"/>
    <property type="molecule type" value="Genomic_DNA"/>
</dbReference>
<dbReference type="RefSeq" id="WP_094886689.1">
    <property type="nucleotide sequence ID" value="NZ_NPMS01000008.1"/>
</dbReference>
<evidence type="ECO:0000256" key="1">
    <source>
        <dbReference type="SAM" id="Phobius"/>
    </source>
</evidence>
<name>A0A265N778_9BACI</name>
<keyword evidence="1" id="KW-0812">Transmembrane</keyword>
<keyword evidence="1" id="KW-0472">Membrane</keyword>
<dbReference type="OrthoDB" id="140416at2"/>
<dbReference type="PANTHER" id="PTHR34351">
    <property type="entry name" value="SLR1927 PROTEIN-RELATED"/>
    <property type="match status" value="1"/>
</dbReference>
<keyword evidence="1" id="KW-1133">Transmembrane helix</keyword>
<evidence type="ECO:0000313" key="3">
    <source>
        <dbReference type="EMBL" id="OZU87661.1"/>
    </source>
</evidence>
<organism evidence="3 4">
    <name type="scientific">Virgibacillus indicus</name>
    <dbReference type="NCBI Taxonomy" id="2024554"/>
    <lineage>
        <taxon>Bacteria</taxon>
        <taxon>Bacillati</taxon>
        <taxon>Bacillota</taxon>
        <taxon>Bacilli</taxon>
        <taxon>Bacillales</taxon>
        <taxon>Bacillaceae</taxon>
        <taxon>Virgibacillus</taxon>
    </lineage>
</organism>
<dbReference type="PANTHER" id="PTHR34351:SF2">
    <property type="entry name" value="DUF58 DOMAIN-CONTAINING PROTEIN"/>
    <property type="match status" value="1"/>
</dbReference>
<gene>
    <name evidence="3" type="ORF">CIL03_14935</name>
</gene>
<protein>
    <submittedName>
        <fullName evidence="3">DUF58 domain-containing protein</fullName>
    </submittedName>
</protein>
<comment type="caution">
    <text evidence="3">The sequence shown here is derived from an EMBL/GenBank/DDBJ whole genome shotgun (WGS) entry which is preliminary data.</text>
</comment>
<evidence type="ECO:0000313" key="4">
    <source>
        <dbReference type="Proteomes" id="UP000216498"/>
    </source>
</evidence>
<accession>A0A265N778</accession>
<feature type="transmembrane region" description="Helical" evidence="1">
    <location>
        <begin position="7"/>
        <end position="27"/>
    </location>
</feature>
<evidence type="ECO:0000259" key="2">
    <source>
        <dbReference type="Pfam" id="PF01882"/>
    </source>
</evidence>
<keyword evidence="4" id="KW-1185">Reference proteome</keyword>
<sequence length="422" mass="49310">MKEQLRFVSNFVFIVFLFLLLFSFAMFQGGFTSWFLFFSFLPIFLYHLGLLLYPLKKWEVSRMFSRHVVRAGEDISVTVQVKRSFPFPLYYCIFEEVYPDSLKKVDNQNNKYHYMDQPDKLKINRKIKKIMFPSVRKVFELTYRMEQIPRGEHQLNGIRIKTGDVFGFVKKEHVFELSDQLVAYPKERPVQFTEKVNSFEQGSVSSNALNLKNTNVATGIREYMPGDKFSWIDWKQTAKKNEVMTKEFEQERNNDVLLILNSCNHKDSNPLAFEAAVEVTVSLMKAIQKQSTQAGLLSIGENIIHFPVHHDLKQQEWVRKHLTQIQLSDSDPFSVKLKAEMNKITAGNIILVITTHMDTLFKETMHRLNRRTKNVSVLFIQSSKLISQTEHHIIQQLLHEGIGIHVITEEQLVKDPIEVNMT</sequence>
<feature type="domain" description="DUF58" evidence="2">
    <location>
        <begin position="220"/>
        <end position="377"/>
    </location>
</feature>
<dbReference type="Proteomes" id="UP000216498">
    <property type="component" value="Unassembled WGS sequence"/>
</dbReference>
<dbReference type="AlphaFoldDB" id="A0A265N778"/>
<feature type="transmembrane region" description="Helical" evidence="1">
    <location>
        <begin position="33"/>
        <end position="53"/>
    </location>
</feature>
<dbReference type="Pfam" id="PF01882">
    <property type="entry name" value="DUF58"/>
    <property type="match status" value="1"/>
</dbReference>